<dbReference type="AlphaFoldDB" id="A0A382VBX5"/>
<accession>A0A382VBX5</accession>
<dbReference type="SUPFAM" id="SSF50475">
    <property type="entry name" value="FMN-binding split barrel"/>
    <property type="match status" value="1"/>
</dbReference>
<feature type="non-terminal residue" evidence="1">
    <location>
        <position position="24"/>
    </location>
</feature>
<organism evidence="1">
    <name type="scientific">marine metagenome</name>
    <dbReference type="NCBI Taxonomy" id="408172"/>
    <lineage>
        <taxon>unclassified sequences</taxon>
        <taxon>metagenomes</taxon>
        <taxon>ecological metagenomes</taxon>
    </lineage>
</organism>
<proteinExistence type="predicted"/>
<dbReference type="InterPro" id="IPR012349">
    <property type="entry name" value="Split_barrel_FMN-bd"/>
</dbReference>
<name>A0A382VBX5_9ZZZZ</name>
<gene>
    <name evidence="1" type="ORF">METZ01_LOCUS396804</name>
</gene>
<evidence type="ECO:0000313" key="1">
    <source>
        <dbReference type="EMBL" id="SVD43950.1"/>
    </source>
</evidence>
<reference evidence="1" key="1">
    <citation type="submission" date="2018-05" db="EMBL/GenBank/DDBJ databases">
        <authorList>
            <person name="Lanie J.A."/>
            <person name="Ng W.-L."/>
            <person name="Kazmierczak K.M."/>
            <person name="Andrzejewski T.M."/>
            <person name="Davidsen T.M."/>
            <person name="Wayne K.J."/>
            <person name="Tettelin H."/>
            <person name="Glass J.I."/>
            <person name="Rusch D."/>
            <person name="Podicherti R."/>
            <person name="Tsui H.-C.T."/>
            <person name="Winkler M.E."/>
        </authorList>
    </citation>
    <scope>NUCLEOTIDE SEQUENCE</scope>
</reference>
<dbReference type="Gene3D" id="2.30.110.10">
    <property type="entry name" value="Electron Transport, Fmn-binding Protein, Chain A"/>
    <property type="match status" value="1"/>
</dbReference>
<feature type="non-terminal residue" evidence="1">
    <location>
        <position position="1"/>
    </location>
</feature>
<protein>
    <submittedName>
        <fullName evidence="1">Uncharacterized protein</fullName>
    </submittedName>
</protein>
<sequence length="24" mass="2615">VIQEIIVTTINEDDSCHIAPMGIC</sequence>
<dbReference type="EMBL" id="UINC01150745">
    <property type="protein sequence ID" value="SVD43950.1"/>
    <property type="molecule type" value="Genomic_DNA"/>
</dbReference>